<dbReference type="STRING" id="926571.NVIE_004730"/>
<sequence>MNIEALSSMLSNKGGMQQSIAATVISAVLSYVVQHFMQKGAGNIISSGGTNADSSLQSILSQLTSGLNDPGNPLVQQVKKDGGLNDDNQARQYTQQAVDVPKESASKDSAGLSSLIGSFLGTNYQGGGVGDIIGGLLGGGADKK</sequence>
<evidence type="ECO:0000313" key="2">
    <source>
        <dbReference type="EMBL" id="AIC14669.1"/>
    </source>
</evidence>
<proteinExistence type="predicted"/>
<dbReference type="Proteomes" id="UP000027093">
    <property type="component" value="Chromosome"/>
</dbReference>
<organism evidence="2 3">
    <name type="scientific">Nitrososphaera viennensis EN76</name>
    <dbReference type="NCBI Taxonomy" id="926571"/>
    <lineage>
        <taxon>Archaea</taxon>
        <taxon>Nitrososphaerota</taxon>
        <taxon>Nitrososphaeria</taxon>
        <taxon>Nitrososphaerales</taxon>
        <taxon>Nitrososphaeraceae</taxon>
        <taxon>Nitrososphaera</taxon>
    </lineage>
</organism>
<gene>
    <name evidence="2" type="ORF">NVIE_004730</name>
</gene>
<evidence type="ECO:0000256" key="1">
    <source>
        <dbReference type="SAM" id="MobiDB-lite"/>
    </source>
</evidence>
<dbReference type="HOGENOM" id="CLU_1792193_0_0_2"/>
<dbReference type="AlphaFoldDB" id="A0A060HD55"/>
<dbReference type="KEGG" id="nvn:NVIE_004730"/>
<accession>A0A060HD55</accession>
<evidence type="ECO:0008006" key="4">
    <source>
        <dbReference type="Google" id="ProtNLM"/>
    </source>
</evidence>
<keyword evidence="3" id="KW-1185">Reference proteome</keyword>
<protein>
    <recommendedName>
        <fullName evidence="4">DUF937 domain-containing protein</fullName>
    </recommendedName>
</protein>
<evidence type="ECO:0000313" key="3">
    <source>
        <dbReference type="Proteomes" id="UP000027093"/>
    </source>
</evidence>
<name>A0A060HD55_9ARCH</name>
<feature type="region of interest" description="Disordered" evidence="1">
    <location>
        <begin position="67"/>
        <end position="87"/>
    </location>
</feature>
<dbReference type="EMBL" id="CP007536">
    <property type="protein sequence ID" value="AIC14669.1"/>
    <property type="molecule type" value="Genomic_DNA"/>
</dbReference>
<reference evidence="2 3" key="1">
    <citation type="journal article" date="2014" name="Int. J. Syst. Evol. Microbiol.">
        <title>Nitrososphaera viennensis gen. nov., sp. nov., an aerobic and mesophilic, ammonia-oxidizing archaeon from soil and a member of the archaeal phylum Thaumarchaeota.</title>
        <authorList>
            <person name="Stieglmeier M."/>
            <person name="Klingl A."/>
            <person name="Alves R.J."/>
            <person name="Rittmann S.K."/>
            <person name="Melcher M."/>
            <person name="Leisch N."/>
            <person name="Schleper C."/>
        </authorList>
    </citation>
    <scope>NUCLEOTIDE SEQUENCE [LARGE SCALE GENOMIC DNA]</scope>
    <source>
        <strain evidence="2">EN76</strain>
    </source>
</reference>